<dbReference type="Proteomes" id="UP000183900">
    <property type="component" value="Unassembled WGS sequence"/>
</dbReference>
<reference evidence="2" key="1">
    <citation type="submission" date="2015-08" db="EMBL/GenBank/DDBJ databases">
        <authorList>
            <person name="Varghese N."/>
        </authorList>
    </citation>
    <scope>NUCLEOTIDE SEQUENCE [LARGE SCALE GENOMIC DNA]</scope>
    <source>
        <strain evidence="2">DSM 23407</strain>
    </source>
</reference>
<dbReference type="InterPro" id="IPR001492">
    <property type="entry name" value="Flagellin"/>
</dbReference>
<dbReference type="PANTHER" id="PTHR42792">
    <property type="entry name" value="FLAGELLIN"/>
    <property type="match status" value="1"/>
</dbReference>
<evidence type="ECO:0000313" key="2">
    <source>
        <dbReference type="Proteomes" id="UP000183900"/>
    </source>
</evidence>
<accession>A0A0K6HL59</accession>
<dbReference type="EMBL" id="CYHE01000001">
    <property type="protein sequence ID" value="CUA91782.1"/>
    <property type="molecule type" value="Genomic_DNA"/>
</dbReference>
<dbReference type="AlphaFoldDB" id="A0A0K6HL59"/>
<name>A0A0K6HL59_9HYPH</name>
<dbReference type="PANTHER" id="PTHR42792:SF1">
    <property type="entry name" value="FLAGELLAR HOOK-ASSOCIATED PROTEIN 3"/>
    <property type="match status" value="1"/>
</dbReference>
<gene>
    <name evidence="1" type="ORF">Ga0061067_10187</name>
</gene>
<dbReference type="GO" id="GO:0009288">
    <property type="term" value="C:bacterial-type flagellum"/>
    <property type="evidence" value="ECO:0007669"/>
    <property type="project" value="InterPro"/>
</dbReference>
<proteinExistence type="predicted"/>
<protein>
    <submittedName>
        <fullName evidence="1">Uncharacterized protein</fullName>
    </submittedName>
</protein>
<dbReference type="OrthoDB" id="7312911at2"/>
<dbReference type="GO" id="GO:0005198">
    <property type="term" value="F:structural molecule activity"/>
    <property type="evidence" value="ECO:0007669"/>
    <property type="project" value="InterPro"/>
</dbReference>
<organism evidence="1 2">
    <name type="scientific">Pannonibacter indicus</name>
    <dbReference type="NCBI Taxonomy" id="466044"/>
    <lineage>
        <taxon>Bacteria</taxon>
        <taxon>Pseudomonadati</taxon>
        <taxon>Pseudomonadota</taxon>
        <taxon>Alphaproteobacteria</taxon>
        <taxon>Hyphomicrobiales</taxon>
        <taxon>Stappiaceae</taxon>
        <taxon>Pannonibacter</taxon>
    </lineage>
</organism>
<sequence>MGISTITTSRGYLTQQLNSLSSALTEKTSQLASGKVSTTYGGVGSQRLLSMELKQKAQRIEAYEETITMSRLHIKTLNLNLQRLEALRIESKATMDLNNFQLQADGQTSTQATAEILLAETIGLLNAEVAGHYLFGGSDANTNPVLEMSQILNGADGKAGLKQVMNEYWLANQGPAGSEGRLTVSPLNTVLSAGVPVSADFSISEDGAHNFGFDISAVTSNLSNMTLTAPTGVDPDSFAVEFTGQPQPGETISIELALPPDGGKSVKIELKATLSNAKTGEFIIGADLAETADNLRTAIQDAIKEQTATSLRAASDTWASSEFFDTFGGKIPNRVDGPPFDTATGLVSGAGTTTIWYVGENLPTDDPRQDKIAAVDDNLRLGYGVRANEQGLTDVVKTLATFIAADFSGGTPLDEKYYSELAASMKNILQPVRTDRSGIVDITTEIAVAFKSIEFTAERHQIQKSGYLSAVDQIEGVDKELLAVEILQLQTNIEASYRASSIVLKLSLADYI</sequence>
<evidence type="ECO:0000313" key="1">
    <source>
        <dbReference type="EMBL" id="CUA91782.1"/>
    </source>
</evidence>
<keyword evidence="2" id="KW-1185">Reference proteome</keyword>
<dbReference type="SUPFAM" id="SSF64518">
    <property type="entry name" value="Phase 1 flagellin"/>
    <property type="match status" value="1"/>
</dbReference>
<dbReference type="RefSeq" id="WP_055453878.1">
    <property type="nucleotide sequence ID" value="NZ_CYHE01000001.1"/>
</dbReference>